<evidence type="ECO:0000256" key="1">
    <source>
        <dbReference type="SAM" id="Phobius"/>
    </source>
</evidence>
<gene>
    <name evidence="2" type="ORF">CAY35_06250</name>
</gene>
<evidence type="ECO:0000313" key="3">
    <source>
        <dbReference type="Proteomes" id="UP000245514"/>
    </source>
</evidence>
<protein>
    <recommendedName>
        <fullName evidence="4">Integral membrane protein</fullName>
    </recommendedName>
</protein>
<dbReference type="RefSeq" id="WP_109303806.1">
    <property type="nucleotide sequence ID" value="NZ_QFWG01000007.1"/>
</dbReference>
<keyword evidence="1" id="KW-1133">Transmembrane helix</keyword>
<evidence type="ECO:0000313" key="2">
    <source>
        <dbReference type="EMBL" id="PWI27587.1"/>
    </source>
</evidence>
<dbReference type="Proteomes" id="UP000245514">
    <property type="component" value="Unassembled WGS sequence"/>
</dbReference>
<name>A0ABX5L7F5_9MICC</name>
<reference evidence="2 3" key="1">
    <citation type="submission" date="2018-05" db="EMBL/GenBank/DDBJ databases">
        <title>Draft Genome Sequence of Arthrobacter cumminsii IME1328, Isolated from a Patient Who Suffered from Foot Ulcers in China.</title>
        <authorList>
            <person name="Li M."/>
            <person name="Jiang Z."/>
            <person name="Sun Q."/>
            <person name="Tong Y."/>
        </authorList>
    </citation>
    <scope>NUCLEOTIDE SEQUENCE [LARGE SCALE GENOMIC DNA]</scope>
    <source>
        <strain evidence="2 3">IME1328</strain>
    </source>
</reference>
<evidence type="ECO:0008006" key="4">
    <source>
        <dbReference type="Google" id="ProtNLM"/>
    </source>
</evidence>
<keyword evidence="1" id="KW-0472">Membrane</keyword>
<feature type="transmembrane region" description="Helical" evidence="1">
    <location>
        <begin position="80"/>
        <end position="101"/>
    </location>
</feature>
<accession>A0ABX5L7F5</accession>
<sequence length="147" mass="15718">MDNHVTDTAQQSNPVQTKNKGLGRILVAVYGVFALSAFARSAYQISTEFSVAPVAFTLSALAAVIYIVATVALAMPGIKAWRVAFAAVIAEFVGVVVVSILSYASPELFPKASVWSHFGQGYGYVPFVLPIIGFLWLWAHRPSKAAA</sequence>
<keyword evidence="1" id="KW-0812">Transmembrane</keyword>
<feature type="transmembrane region" description="Helical" evidence="1">
    <location>
        <begin position="51"/>
        <end position="73"/>
    </location>
</feature>
<proteinExistence type="predicted"/>
<feature type="transmembrane region" description="Helical" evidence="1">
    <location>
        <begin position="21"/>
        <end position="39"/>
    </location>
</feature>
<comment type="caution">
    <text evidence="2">The sequence shown here is derived from an EMBL/GenBank/DDBJ whole genome shotgun (WGS) entry which is preliminary data.</text>
</comment>
<keyword evidence="3" id="KW-1185">Reference proteome</keyword>
<dbReference type="EMBL" id="QFWG01000007">
    <property type="protein sequence ID" value="PWI27587.1"/>
    <property type="molecule type" value="Genomic_DNA"/>
</dbReference>
<organism evidence="2 3">
    <name type="scientific">Pseudoglutamicibacter cumminsii</name>
    <dbReference type="NCBI Taxonomy" id="156979"/>
    <lineage>
        <taxon>Bacteria</taxon>
        <taxon>Bacillati</taxon>
        <taxon>Actinomycetota</taxon>
        <taxon>Actinomycetes</taxon>
        <taxon>Micrococcales</taxon>
        <taxon>Micrococcaceae</taxon>
        <taxon>Pseudoglutamicibacter</taxon>
    </lineage>
</organism>
<feature type="transmembrane region" description="Helical" evidence="1">
    <location>
        <begin position="121"/>
        <end position="139"/>
    </location>
</feature>